<dbReference type="AlphaFoldDB" id="A0A518V9B9"/>
<name>A0A518V9B9_BRELA</name>
<protein>
    <submittedName>
        <fullName evidence="1">Uncharacterized protein</fullName>
    </submittedName>
</protein>
<proteinExistence type="predicted"/>
<gene>
    <name evidence="1" type="ORF">EEL30_15480</name>
</gene>
<dbReference type="EMBL" id="CP033464">
    <property type="protein sequence ID" value="QDX93572.1"/>
    <property type="molecule type" value="Genomic_DNA"/>
</dbReference>
<organism evidence="1 2">
    <name type="scientific">Brevibacillus laterosporus</name>
    <name type="common">Bacillus laterosporus</name>
    <dbReference type="NCBI Taxonomy" id="1465"/>
    <lineage>
        <taxon>Bacteria</taxon>
        <taxon>Bacillati</taxon>
        <taxon>Bacillota</taxon>
        <taxon>Bacilli</taxon>
        <taxon>Bacillales</taxon>
        <taxon>Paenibacillaceae</taxon>
        <taxon>Brevibacillus</taxon>
    </lineage>
</organism>
<dbReference type="Proteomes" id="UP000319432">
    <property type="component" value="Chromosome"/>
</dbReference>
<reference evidence="1 2" key="1">
    <citation type="submission" date="2018-11" db="EMBL/GenBank/DDBJ databases">
        <title>Phylogenetic determinants of toxin gene distribution in genomes of Brevibacillus laterosporus.</title>
        <authorList>
            <person name="Glare T.R."/>
            <person name="Durrant A."/>
            <person name="Berry C."/>
            <person name="Palma L."/>
            <person name="Ormskirk M."/>
            <person name="Cox M.O."/>
        </authorList>
    </citation>
    <scope>NUCLEOTIDE SEQUENCE [LARGE SCALE GENOMIC DNA]</scope>
    <source>
        <strain evidence="1 2">1821L</strain>
    </source>
</reference>
<accession>A0A518V9B9</accession>
<evidence type="ECO:0000313" key="2">
    <source>
        <dbReference type="Proteomes" id="UP000319432"/>
    </source>
</evidence>
<sequence length="214" mass="24964">MFSLKQVKDGKKIAFYMDNTPEYREQMLLITNAIFSGELTQITTLNKISELLTTHLAYCSDKFEWQERRAIEQERAINELVKLVESLTEQKPVVEAKRKSGRPSKKQLELWERQYDEIIVLHRQWAKNKGYDVDNQNSMAHSWNTMHHDYRDASGYWPAKKDKHPVFGSRQATRLMTTLFDGEGEGLIQFLRSDIGRRPSSSKEVTLRLNIKGA</sequence>
<keyword evidence="2" id="KW-1185">Reference proteome</keyword>
<evidence type="ECO:0000313" key="1">
    <source>
        <dbReference type="EMBL" id="QDX93572.1"/>
    </source>
</evidence>